<organism evidence="1 2">
    <name type="scientific">Parasponia andersonii</name>
    <name type="common">Sponia andersonii</name>
    <dbReference type="NCBI Taxonomy" id="3476"/>
    <lineage>
        <taxon>Eukaryota</taxon>
        <taxon>Viridiplantae</taxon>
        <taxon>Streptophyta</taxon>
        <taxon>Embryophyta</taxon>
        <taxon>Tracheophyta</taxon>
        <taxon>Spermatophyta</taxon>
        <taxon>Magnoliopsida</taxon>
        <taxon>eudicotyledons</taxon>
        <taxon>Gunneridae</taxon>
        <taxon>Pentapetalae</taxon>
        <taxon>rosids</taxon>
        <taxon>fabids</taxon>
        <taxon>Rosales</taxon>
        <taxon>Cannabaceae</taxon>
        <taxon>Parasponia</taxon>
    </lineage>
</organism>
<dbReference type="AlphaFoldDB" id="A0A2P5BHD5"/>
<accession>A0A2P5BHD5</accession>
<gene>
    <name evidence="1" type="ORF">PanWU01x14_238610</name>
</gene>
<reference evidence="2" key="1">
    <citation type="submission" date="2016-06" db="EMBL/GenBank/DDBJ databases">
        <title>Parallel loss of symbiosis genes in relatives of nitrogen-fixing non-legume Parasponia.</title>
        <authorList>
            <person name="Van Velzen R."/>
            <person name="Holmer R."/>
            <person name="Bu F."/>
            <person name="Rutten L."/>
            <person name="Van Zeijl A."/>
            <person name="Liu W."/>
            <person name="Santuari L."/>
            <person name="Cao Q."/>
            <person name="Sharma T."/>
            <person name="Shen D."/>
            <person name="Roswanjaya Y."/>
            <person name="Wardhani T."/>
            <person name="Kalhor M.S."/>
            <person name="Jansen J."/>
            <person name="Van den Hoogen J."/>
            <person name="Gungor B."/>
            <person name="Hartog M."/>
            <person name="Hontelez J."/>
            <person name="Verver J."/>
            <person name="Yang W.-C."/>
            <person name="Schijlen E."/>
            <person name="Repin R."/>
            <person name="Schilthuizen M."/>
            <person name="Schranz E."/>
            <person name="Heidstra R."/>
            <person name="Miyata K."/>
            <person name="Fedorova E."/>
            <person name="Kohlen W."/>
            <person name="Bisseling T."/>
            <person name="Smit S."/>
            <person name="Geurts R."/>
        </authorList>
    </citation>
    <scope>NUCLEOTIDE SEQUENCE [LARGE SCALE GENOMIC DNA]</scope>
    <source>
        <strain evidence="2">cv. WU1-14</strain>
    </source>
</reference>
<feature type="non-terminal residue" evidence="1">
    <location>
        <position position="54"/>
    </location>
</feature>
<protein>
    <submittedName>
        <fullName evidence="1">Uncharacterized protein</fullName>
    </submittedName>
</protein>
<name>A0A2P5BHD5_PARAD</name>
<dbReference type="EMBL" id="JXTB01000280">
    <property type="protein sequence ID" value="PON48211.1"/>
    <property type="molecule type" value="Genomic_DNA"/>
</dbReference>
<proteinExistence type="predicted"/>
<evidence type="ECO:0000313" key="1">
    <source>
        <dbReference type="EMBL" id="PON48211.1"/>
    </source>
</evidence>
<comment type="caution">
    <text evidence="1">The sequence shown here is derived from an EMBL/GenBank/DDBJ whole genome shotgun (WGS) entry which is preliminary data.</text>
</comment>
<keyword evidence="2" id="KW-1185">Reference proteome</keyword>
<sequence>MPVMLLKNIPCGFYFDYLFYRTNPADASWFLKLRKFVATVTLSKYLKLKLSKDE</sequence>
<dbReference type="Proteomes" id="UP000237105">
    <property type="component" value="Unassembled WGS sequence"/>
</dbReference>
<evidence type="ECO:0000313" key="2">
    <source>
        <dbReference type="Proteomes" id="UP000237105"/>
    </source>
</evidence>